<gene>
    <name evidence="5" type="primary">to_33</name>
    <name evidence="4" type="synonym">to_31</name>
    <name evidence="3" type="synonym">to_32</name>
    <name evidence="6" type="synonym">to_41</name>
    <name evidence="2" type="synonym">to_7</name>
    <name evidence="6" type="ORF">CM83_70777</name>
    <name evidence="5" type="ORF">CM83_70781</name>
    <name evidence="3" type="ORF">CM83_70785</name>
    <name evidence="4" type="ORF">CM83_70789</name>
    <name evidence="2" type="ORF">CM83_70793</name>
</gene>
<evidence type="ECO:0000313" key="4">
    <source>
        <dbReference type="EMBL" id="JAG14446.1"/>
    </source>
</evidence>
<dbReference type="Pfam" id="PF06585">
    <property type="entry name" value="JHBP"/>
    <property type="match status" value="1"/>
</dbReference>
<dbReference type="EMBL" id="GBRD01011191">
    <property type="protein sequence ID" value="JAG54633.1"/>
    <property type="molecule type" value="Transcribed_RNA"/>
</dbReference>
<organism evidence="5">
    <name type="scientific">Lygus hesperus</name>
    <name type="common">Western plant bug</name>
    <dbReference type="NCBI Taxonomy" id="30085"/>
    <lineage>
        <taxon>Eukaryota</taxon>
        <taxon>Metazoa</taxon>
        <taxon>Ecdysozoa</taxon>
        <taxon>Arthropoda</taxon>
        <taxon>Hexapoda</taxon>
        <taxon>Insecta</taxon>
        <taxon>Pterygota</taxon>
        <taxon>Neoptera</taxon>
        <taxon>Paraneoptera</taxon>
        <taxon>Hemiptera</taxon>
        <taxon>Heteroptera</taxon>
        <taxon>Panheteroptera</taxon>
        <taxon>Cimicomorpha</taxon>
        <taxon>Miridae</taxon>
        <taxon>Mirini</taxon>
        <taxon>Lygus</taxon>
    </lineage>
</organism>
<dbReference type="GO" id="GO:0005615">
    <property type="term" value="C:extracellular space"/>
    <property type="evidence" value="ECO:0007669"/>
    <property type="project" value="TreeGrafter"/>
</dbReference>
<dbReference type="SMART" id="SM00700">
    <property type="entry name" value="JHBP"/>
    <property type="match status" value="1"/>
</dbReference>
<name>A0A0A9XN47_LYGHE</name>
<feature type="signal peptide" evidence="1">
    <location>
        <begin position="1"/>
        <end position="18"/>
    </location>
</feature>
<reference evidence="5" key="2">
    <citation type="submission" date="2014-07" db="EMBL/GenBank/DDBJ databases">
        <authorList>
            <person name="Hull J."/>
        </authorList>
    </citation>
    <scope>NUCLEOTIDE SEQUENCE</scope>
</reference>
<dbReference type="EMBL" id="GBHO01029158">
    <property type="protein sequence ID" value="JAG14446.1"/>
    <property type="molecule type" value="Transcribed_RNA"/>
</dbReference>
<feature type="non-terminal residue" evidence="5">
    <location>
        <position position="1"/>
    </location>
</feature>
<proteinExistence type="predicted"/>
<dbReference type="EMBL" id="GBHO01022189">
    <property type="protein sequence ID" value="JAG21415.1"/>
    <property type="molecule type" value="Transcribed_RNA"/>
</dbReference>
<accession>A0A0A9XN47</accession>
<reference evidence="5" key="1">
    <citation type="journal article" date="2014" name="PLoS ONE">
        <title>Transcriptome-Based Identification of ABC Transporters in the Western Tarnished Plant Bug Lygus hesperus.</title>
        <authorList>
            <person name="Hull J.J."/>
            <person name="Chaney K."/>
            <person name="Geib S.M."/>
            <person name="Fabrick J.A."/>
            <person name="Brent C.S."/>
            <person name="Walsh D."/>
            <person name="Lavine L.C."/>
        </authorList>
    </citation>
    <scope>NUCLEOTIDE SEQUENCE</scope>
</reference>
<dbReference type="EMBL" id="GBHO01042152">
    <property type="protein sequence ID" value="JAG01452.1"/>
    <property type="molecule type" value="Transcribed_RNA"/>
</dbReference>
<dbReference type="InterPro" id="IPR010562">
    <property type="entry name" value="Haemolymph_juvenile_hormone-bd"/>
</dbReference>
<evidence type="ECO:0000313" key="7">
    <source>
        <dbReference type="EMBL" id="JAG54633.1"/>
    </source>
</evidence>
<dbReference type="InterPro" id="IPR038606">
    <property type="entry name" value="To_sf"/>
</dbReference>
<reference evidence="7" key="3">
    <citation type="submission" date="2014-09" db="EMBL/GenBank/DDBJ databases">
        <authorList>
            <person name="Magalhaes I.L.F."/>
            <person name="Oliveira U."/>
            <person name="Santos F.R."/>
            <person name="Vidigal T.H.D.A."/>
            <person name="Brescovit A.D."/>
            <person name="Santos A.J."/>
        </authorList>
    </citation>
    <scope>NUCLEOTIDE SEQUENCE</scope>
</reference>
<dbReference type="AlphaFoldDB" id="A0A0A9XN47"/>
<evidence type="ECO:0000313" key="2">
    <source>
        <dbReference type="EMBL" id="JAG01445.1"/>
    </source>
</evidence>
<evidence type="ECO:0000313" key="6">
    <source>
        <dbReference type="EMBL" id="JAG21415.1"/>
    </source>
</evidence>
<dbReference type="EMBL" id="GBHO01022190">
    <property type="protein sequence ID" value="JAG21414.1"/>
    <property type="molecule type" value="Transcribed_RNA"/>
</dbReference>
<protein>
    <submittedName>
        <fullName evidence="5">Protein takeout</fullName>
    </submittedName>
</protein>
<evidence type="ECO:0000313" key="3">
    <source>
        <dbReference type="EMBL" id="JAG01452.1"/>
    </source>
</evidence>
<evidence type="ECO:0000313" key="5">
    <source>
        <dbReference type="EMBL" id="JAG21414.1"/>
    </source>
</evidence>
<dbReference type="PANTHER" id="PTHR11008:SF18">
    <property type="entry name" value="BCDNA.GH05536-RELATED"/>
    <property type="match status" value="1"/>
</dbReference>
<dbReference type="Gene3D" id="3.15.10.30">
    <property type="entry name" value="Haemolymph juvenile hormone binding protein"/>
    <property type="match status" value="1"/>
</dbReference>
<keyword evidence="1" id="KW-0732">Signal</keyword>
<dbReference type="PANTHER" id="PTHR11008">
    <property type="entry name" value="PROTEIN TAKEOUT-LIKE PROTEIN"/>
    <property type="match status" value="1"/>
</dbReference>
<dbReference type="EMBL" id="GBHO01042159">
    <property type="protein sequence ID" value="JAG01445.1"/>
    <property type="molecule type" value="Transcribed_RNA"/>
</dbReference>
<evidence type="ECO:0000256" key="1">
    <source>
        <dbReference type="SAM" id="SignalP"/>
    </source>
</evidence>
<sequence>VKMRSFACLLLVVVATQAAVLRNGVELPWYSTVCSRSDEKLDNCLKESIQTLLKTISRDGIRQLGIGPLDPWSVEELDMNLGREQTFKIGFKFQDVNTYGLSRMEILEVRSNFADRNNMTLEFDFFNKKIFTEGKYSAEGVISAMPIVAKGEYNMSLSDVKGVFKMWGHVVEKNGDEHLAVDRATMSPDVGDFQFALTNDKYPELTNLLAALMNANWKYIYAGMSDYAEDTFDQVIRPRLNLAFLKVPLNQIVKDSGSHLKNPSS</sequence>
<feature type="chain" id="PRO_5015033875" evidence="1">
    <location>
        <begin position="19"/>
        <end position="265"/>
    </location>
</feature>